<accession>A0ACC3A4Z5</accession>
<comment type="caution">
    <text evidence="1">The sequence shown here is derived from an EMBL/GenBank/DDBJ whole genome shotgun (WGS) entry which is preliminary data.</text>
</comment>
<keyword evidence="2" id="KW-1185">Reference proteome</keyword>
<dbReference type="EMBL" id="JAPDRQ010000101">
    <property type="protein sequence ID" value="KAJ9655255.1"/>
    <property type="molecule type" value="Genomic_DNA"/>
</dbReference>
<dbReference type="Proteomes" id="UP001172386">
    <property type="component" value="Unassembled WGS sequence"/>
</dbReference>
<reference evidence="1" key="1">
    <citation type="submission" date="2022-10" db="EMBL/GenBank/DDBJ databases">
        <title>Culturing micro-colonial fungi from biological soil crusts in the Mojave desert and describing Neophaeococcomyces mojavensis, and introducing the new genera and species Taxawa tesnikishii.</title>
        <authorList>
            <person name="Kurbessoian T."/>
            <person name="Stajich J.E."/>
        </authorList>
    </citation>
    <scope>NUCLEOTIDE SEQUENCE</scope>
    <source>
        <strain evidence="1">JES_112</strain>
    </source>
</reference>
<evidence type="ECO:0000313" key="1">
    <source>
        <dbReference type="EMBL" id="KAJ9655255.1"/>
    </source>
</evidence>
<proteinExistence type="predicted"/>
<gene>
    <name evidence="1" type="ORF">H2198_005871</name>
</gene>
<evidence type="ECO:0000313" key="2">
    <source>
        <dbReference type="Proteomes" id="UP001172386"/>
    </source>
</evidence>
<sequence length="295" mass="33353">MSRSFLRLSAYLLFSAICLFNQTQAAPINLPHWLDPLVPVKGVSLRDEIICYSLPYGGIGFLSHLLTYWVILILGFGRKPYWPWSKLSSGKFDLCLALLQVIISVLIASFTISRCRSRWQFVLIAVWKLVLSVEVGIWGVSASLKAMEHKKQRKGYMPVHMYNTIKKIWDADDWTPYTLIFYAAGYFVGIAGLGSIVWNLRHEQNIRYITYAFFAATASVIFVCMTLWCCCCCVSGISRQKLFLAMVFSVVMVGALYSDWVLGDIAGSLVGIPAGDPAYLYWAYFIAKRLPLLMT</sequence>
<organism evidence="1 2">
    <name type="scientific">Neophaeococcomyces mojaviensis</name>
    <dbReference type="NCBI Taxonomy" id="3383035"/>
    <lineage>
        <taxon>Eukaryota</taxon>
        <taxon>Fungi</taxon>
        <taxon>Dikarya</taxon>
        <taxon>Ascomycota</taxon>
        <taxon>Pezizomycotina</taxon>
        <taxon>Eurotiomycetes</taxon>
        <taxon>Chaetothyriomycetidae</taxon>
        <taxon>Chaetothyriales</taxon>
        <taxon>Chaetothyriales incertae sedis</taxon>
        <taxon>Neophaeococcomyces</taxon>
    </lineage>
</organism>
<name>A0ACC3A4Z5_9EURO</name>
<protein>
    <submittedName>
        <fullName evidence="1">Uncharacterized protein</fullName>
    </submittedName>
</protein>